<proteinExistence type="predicted"/>
<keyword evidence="2" id="KW-1185">Reference proteome</keyword>
<organism evidence="1 2">
    <name type="scientific">Rhododendron molle</name>
    <name type="common">Chinese azalea</name>
    <name type="synonym">Azalea mollis</name>
    <dbReference type="NCBI Taxonomy" id="49168"/>
    <lineage>
        <taxon>Eukaryota</taxon>
        <taxon>Viridiplantae</taxon>
        <taxon>Streptophyta</taxon>
        <taxon>Embryophyta</taxon>
        <taxon>Tracheophyta</taxon>
        <taxon>Spermatophyta</taxon>
        <taxon>Magnoliopsida</taxon>
        <taxon>eudicotyledons</taxon>
        <taxon>Gunneridae</taxon>
        <taxon>Pentapetalae</taxon>
        <taxon>asterids</taxon>
        <taxon>Ericales</taxon>
        <taxon>Ericaceae</taxon>
        <taxon>Ericoideae</taxon>
        <taxon>Rhodoreae</taxon>
        <taxon>Rhododendron</taxon>
    </lineage>
</organism>
<evidence type="ECO:0000313" key="1">
    <source>
        <dbReference type="EMBL" id="KAI8569741.1"/>
    </source>
</evidence>
<reference evidence="1" key="1">
    <citation type="submission" date="2022-02" db="EMBL/GenBank/DDBJ databases">
        <title>Plant Genome Project.</title>
        <authorList>
            <person name="Zhang R.-G."/>
        </authorList>
    </citation>
    <scope>NUCLEOTIDE SEQUENCE</scope>
    <source>
        <strain evidence="1">AT1</strain>
    </source>
</reference>
<gene>
    <name evidence="1" type="ORF">RHMOL_Rhmol02G0300700</name>
</gene>
<accession>A0ACC0PVX4</accession>
<dbReference type="EMBL" id="CM046389">
    <property type="protein sequence ID" value="KAI8569741.1"/>
    <property type="molecule type" value="Genomic_DNA"/>
</dbReference>
<comment type="caution">
    <text evidence="1">The sequence shown here is derived from an EMBL/GenBank/DDBJ whole genome shotgun (WGS) entry which is preliminary data.</text>
</comment>
<name>A0ACC0PVX4_RHOML</name>
<evidence type="ECO:0000313" key="2">
    <source>
        <dbReference type="Proteomes" id="UP001062846"/>
    </source>
</evidence>
<protein>
    <submittedName>
        <fullName evidence="1">Uncharacterized protein</fullName>
    </submittedName>
</protein>
<sequence>MMQGQRLLRLYFILYLVSILRLSKVRVAINKSFLPGLSVDQHVFESLQGSLWKAISLDLDRQSLNKVVGDSTSPTSARGD</sequence>
<dbReference type="Proteomes" id="UP001062846">
    <property type="component" value="Chromosome 2"/>
</dbReference>